<name>A0A9Q1IUH5_SYNKA</name>
<evidence type="ECO:0000313" key="2">
    <source>
        <dbReference type="Proteomes" id="UP001152622"/>
    </source>
</evidence>
<sequence length="189" mass="20579">MTSALRGVTHTVRNGRNRELECGHAGQREGGEGERCRLSLVPTRADSAMGPFGVRLNVYTPRGALAYWALTYGNLREVKHQAIANQACRLDSCHNGSSQVTLARQPRLTNVPAVSPCDGMRRHRDWLFVSAAGPLGTGFVTATRAVISHSGHAPLSGFKLLCLCKPWSKVCSTWQSTAQQLPCTVVWSH</sequence>
<protein>
    <submittedName>
        <fullName evidence="1">Uncharacterized protein</fullName>
    </submittedName>
</protein>
<proteinExistence type="predicted"/>
<keyword evidence="2" id="KW-1185">Reference proteome</keyword>
<reference evidence="1" key="1">
    <citation type="journal article" date="2023" name="Science">
        <title>Genome structures resolve the early diversification of teleost fishes.</title>
        <authorList>
            <person name="Parey E."/>
            <person name="Louis A."/>
            <person name="Montfort J."/>
            <person name="Bouchez O."/>
            <person name="Roques C."/>
            <person name="Iampietro C."/>
            <person name="Lluch J."/>
            <person name="Castinel A."/>
            <person name="Donnadieu C."/>
            <person name="Desvignes T."/>
            <person name="Floi Bucao C."/>
            <person name="Jouanno E."/>
            <person name="Wen M."/>
            <person name="Mejri S."/>
            <person name="Dirks R."/>
            <person name="Jansen H."/>
            <person name="Henkel C."/>
            <person name="Chen W.J."/>
            <person name="Zahm M."/>
            <person name="Cabau C."/>
            <person name="Klopp C."/>
            <person name="Thompson A.W."/>
            <person name="Robinson-Rechavi M."/>
            <person name="Braasch I."/>
            <person name="Lecointre G."/>
            <person name="Bobe J."/>
            <person name="Postlethwait J.H."/>
            <person name="Berthelot C."/>
            <person name="Roest Crollius H."/>
            <person name="Guiguen Y."/>
        </authorList>
    </citation>
    <scope>NUCLEOTIDE SEQUENCE</scope>
    <source>
        <strain evidence="1">WJC10195</strain>
    </source>
</reference>
<dbReference type="AlphaFoldDB" id="A0A9Q1IUH5"/>
<evidence type="ECO:0000313" key="1">
    <source>
        <dbReference type="EMBL" id="KAJ8355582.1"/>
    </source>
</evidence>
<comment type="caution">
    <text evidence="1">The sequence shown here is derived from an EMBL/GenBank/DDBJ whole genome shotgun (WGS) entry which is preliminary data.</text>
</comment>
<gene>
    <name evidence="1" type="ORF">SKAU_G00183760</name>
</gene>
<accession>A0A9Q1IUH5</accession>
<dbReference type="EMBL" id="JAINUF010000006">
    <property type="protein sequence ID" value="KAJ8355582.1"/>
    <property type="molecule type" value="Genomic_DNA"/>
</dbReference>
<dbReference type="Proteomes" id="UP001152622">
    <property type="component" value="Chromosome 6"/>
</dbReference>
<organism evidence="1 2">
    <name type="scientific">Synaphobranchus kaupii</name>
    <name type="common">Kaup's arrowtooth eel</name>
    <dbReference type="NCBI Taxonomy" id="118154"/>
    <lineage>
        <taxon>Eukaryota</taxon>
        <taxon>Metazoa</taxon>
        <taxon>Chordata</taxon>
        <taxon>Craniata</taxon>
        <taxon>Vertebrata</taxon>
        <taxon>Euteleostomi</taxon>
        <taxon>Actinopterygii</taxon>
        <taxon>Neopterygii</taxon>
        <taxon>Teleostei</taxon>
        <taxon>Anguilliformes</taxon>
        <taxon>Synaphobranchidae</taxon>
        <taxon>Synaphobranchus</taxon>
    </lineage>
</organism>